<feature type="transmembrane region" description="Helical" evidence="1">
    <location>
        <begin position="66"/>
        <end position="86"/>
    </location>
</feature>
<sequence length="283" mass="31455">MKPTPWQWLILAWLLGLHAAAYVVIYFTTGSLTTLHWVLWAILAGPYAQGSLLGFLLVVGTCQAAWRRLSVVAGIVLIMTVCHLFFEREVVLLGFTTGVSVVVSAVVTLIAGRFLTSLPAPSLRKIHFALWEIIAQTFLIGILLTVIRIIDFDPMHAWPNVIDPHFSTFAATSAIFCVACSLPVLSRSLPARIAWLVGCVLLWGVLPWFDVGLFMLFRLPYLLELDGLLVLFYPAHAVQALIVWGTLFPLRYGFPGSLYKPEITNAEPQKDFATESTEGREEE</sequence>
<evidence type="ECO:0000256" key="1">
    <source>
        <dbReference type="SAM" id="Phobius"/>
    </source>
</evidence>
<feature type="transmembrane region" description="Helical" evidence="1">
    <location>
        <begin position="229"/>
        <end position="250"/>
    </location>
</feature>
<feature type="transmembrane region" description="Helical" evidence="1">
    <location>
        <begin position="128"/>
        <end position="150"/>
    </location>
</feature>
<dbReference type="AlphaFoldDB" id="A0A2S8FWV8"/>
<proteinExistence type="predicted"/>
<reference evidence="2 3" key="1">
    <citation type="submission" date="2018-02" db="EMBL/GenBank/DDBJ databases">
        <title>Comparative genomes isolates from brazilian mangrove.</title>
        <authorList>
            <person name="Araujo J.E."/>
            <person name="Taketani R.G."/>
            <person name="Silva M.C.P."/>
            <person name="Loureco M.V."/>
            <person name="Andreote F.D."/>
        </authorList>
    </citation>
    <scope>NUCLEOTIDE SEQUENCE [LARGE SCALE GENOMIC DNA]</scope>
    <source>
        <strain evidence="2 3">NAP PRIS-MGV</strain>
    </source>
</reference>
<keyword evidence="1" id="KW-1133">Transmembrane helix</keyword>
<dbReference type="RefSeq" id="WP_105354414.1">
    <property type="nucleotide sequence ID" value="NZ_PUIB01000012.1"/>
</dbReference>
<protein>
    <submittedName>
        <fullName evidence="2">Uncharacterized protein</fullName>
    </submittedName>
</protein>
<keyword evidence="1" id="KW-0472">Membrane</keyword>
<evidence type="ECO:0000313" key="2">
    <source>
        <dbReference type="EMBL" id="PQO36666.1"/>
    </source>
</evidence>
<gene>
    <name evidence="2" type="ORF">C5Y98_11785</name>
</gene>
<feature type="transmembrane region" description="Helical" evidence="1">
    <location>
        <begin position="166"/>
        <end position="186"/>
    </location>
</feature>
<feature type="transmembrane region" description="Helical" evidence="1">
    <location>
        <begin position="92"/>
        <end position="116"/>
    </location>
</feature>
<dbReference type="Proteomes" id="UP000239388">
    <property type="component" value="Unassembled WGS sequence"/>
</dbReference>
<accession>A0A2S8FWV8</accession>
<feature type="transmembrane region" description="Helical" evidence="1">
    <location>
        <begin position="193"/>
        <end position="217"/>
    </location>
</feature>
<evidence type="ECO:0000313" key="3">
    <source>
        <dbReference type="Proteomes" id="UP000239388"/>
    </source>
</evidence>
<organism evidence="2 3">
    <name type="scientific">Blastopirellula marina</name>
    <dbReference type="NCBI Taxonomy" id="124"/>
    <lineage>
        <taxon>Bacteria</taxon>
        <taxon>Pseudomonadati</taxon>
        <taxon>Planctomycetota</taxon>
        <taxon>Planctomycetia</taxon>
        <taxon>Pirellulales</taxon>
        <taxon>Pirellulaceae</taxon>
        <taxon>Blastopirellula</taxon>
    </lineage>
</organism>
<feature type="transmembrane region" description="Helical" evidence="1">
    <location>
        <begin position="37"/>
        <end position="59"/>
    </location>
</feature>
<dbReference type="EMBL" id="PUIB01000012">
    <property type="protein sequence ID" value="PQO36666.1"/>
    <property type="molecule type" value="Genomic_DNA"/>
</dbReference>
<name>A0A2S8FWV8_9BACT</name>
<dbReference type="OrthoDB" id="291990at2"/>
<keyword evidence="1" id="KW-0812">Transmembrane</keyword>
<comment type="caution">
    <text evidence="2">The sequence shown here is derived from an EMBL/GenBank/DDBJ whole genome shotgun (WGS) entry which is preliminary data.</text>
</comment>